<dbReference type="Gene3D" id="3.20.20.450">
    <property type="entry name" value="EAL domain"/>
    <property type="match status" value="1"/>
</dbReference>
<dbReference type="EMBL" id="CAJHCP010000016">
    <property type="protein sequence ID" value="CAD6556841.1"/>
    <property type="molecule type" value="Genomic_DNA"/>
</dbReference>
<accession>A0ABM8P5F2</accession>
<gene>
    <name evidence="2" type="primary">pdeF</name>
    <name evidence="2" type="ORF">LMG28140_05995</name>
</gene>
<name>A0ABM8P5F2_9BURK</name>
<proteinExistence type="predicted"/>
<dbReference type="GO" id="GO:0071111">
    <property type="term" value="F:cyclic-guanylate-specific phosphodiesterase activity"/>
    <property type="evidence" value="ECO:0007669"/>
    <property type="project" value="UniProtKB-EC"/>
</dbReference>
<dbReference type="RefSeq" id="WP_201645881.1">
    <property type="nucleotide sequence ID" value="NZ_CAJHCP010000016.1"/>
</dbReference>
<dbReference type="PANTHER" id="PTHR33121">
    <property type="entry name" value="CYCLIC DI-GMP PHOSPHODIESTERASE PDEF"/>
    <property type="match status" value="1"/>
</dbReference>
<evidence type="ECO:0000313" key="2">
    <source>
        <dbReference type="EMBL" id="CAD6556841.1"/>
    </source>
</evidence>
<dbReference type="SMART" id="SM00052">
    <property type="entry name" value="EAL"/>
    <property type="match status" value="1"/>
</dbReference>
<protein>
    <submittedName>
        <fullName evidence="2">Cyclic di-GMP phosphodiesterase PdeF</fullName>
        <ecNumber evidence="2">3.1.4.52</ecNumber>
    </submittedName>
</protein>
<comment type="caution">
    <text evidence="2">The sequence shown here is derived from an EMBL/GenBank/DDBJ whole genome shotgun (WGS) entry which is preliminary data.</text>
</comment>
<reference evidence="2 3" key="1">
    <citation type="submission" date="2020-10" db="EMBL/GenBank/DDBJ databases">
        <authorList>
            <person name="Peeters C."/>
        </authorList>
    </citation>
    <scope>NUCLEOTIDE SEQUENCE [LARGE SCALE GENOMIC DNA]</scope>
    <source>
        <strain evidence="2 3">LMG 28140</strain>
    </source>
</reference>
<evidence type="ECO:0000259" key="1">
    <source>
        <dbReference type="PROSITE" id="PS50883"/>
    </source>
</evidence>
<feature type="domain" description="EAL" evidence="1">
    <location>
        <begin position="1"/>
        <end position="247"/>
    </location>
</feature>
<dbReference type="PROSITE" id="PS50883">
    <property type="entry name" value="EAL"/>
    <property type="match status" value="1"/>
</dbReference>
<dbReference type="Proteomes" id="UP000598032">
    <property type="component" value="Unassembled WGS sequence"/>
</dbReference>
<sequence length="254" mass="28383">MSELVWGAIREDRVGFAFQPICHSGDRSVILYHECLVRCRDENYRVVPPAEFIPDLERSGEVRLFDLHVFRHAVALLGEHPHITLGVNVSALSAVDDHLWGSVFLWLSDRPEIAHRLVVEITETVPVDPVGAWAFARSLRQVGCRVAVDDFGAGYSSQAATAVEHVDIVKIDASFINGARRNADALCRFDSILASALKIADCIVVEGVENEGDLSLVRRAGIDWVQGYYFGRPSCKTLPLYIQENRHSYFREGH</sequence>
<dbReference type="InterPro" id="IPR001633">
    <property type="entry name" value="EAL_dom"/>
</dbReference>
<organism evidence="2 3">
    <name type="scientific">Paraburkholderia metrosideri</name>
    <dbReference type="NCBI Taxonomy" id="580937"/>
    <lineage>
        <taxon>Bacteria</taxon>
        <taxon>Pseudomonadati</taxon>
        <taxon>Pseudomonadota</taxon>
        <taxon>Betaproteobacteria</taxon>
        <taxon>Burkholderiales</taxon>
        <taxon>Burkholderiaceae</taxon>
        <taxon>Paraburkholderia</taxon>
    </lineage>
</organism>
<keyword evidence="2" id="KW-0378">Hydrolase</keyword>
<evidence type="ECO:0000313" key="3">
    <source>
        <dbReference type="Proteomes" id="UP000598032"/>
    </source>
</evidence>
<dbReference type="InterPro" id="IPR050706">
    <property type="entry name" value="Cyclic-di-GMP_PDE-like"/>
</dbReference>
<dbReference type="PANTHER" id="PTHR33121:SF23">
    <property type="entry name" value="CYCLIC DI-GMP PHOSPHODIESTERASE PDEB"/>
    <property type="match status" value="1"/>
</dbReference>
<keyword evidence="3" id="KW-1185">Reference proteome</keyword>
<dbReference type="SUPFAM" id="SSF141868">
    <property type="entry name" value="EAL domain-like"/>
    <property type="match status" value="1"/>
</dbReference>
<dbReference type="CDD" id="cd01948">
    <property type="entry name" value="EAL"/>
    <property type="match status" value="1"/>
</dbReference>
<dbReference type="EC" id="3.1.4.52" evidence="2"/>
<dbReference type="Pfam" id="PF00563">
    <property type="entry name" value="EAL"/>
    <property type="match status" value="1"/>
</dbReference>
<dbReference type="InterPro" id="IPR035919">
    <property type="entry name" value="EAL_sf"/>
</dbReference>